<dbReference type="CDD" id="cd07721">
    <property type="entry name" value="yflN-like_MBL-fold"/>
    <property type="match status" value="1"/>
</dbReference>
<dbReference type="GO" id="GO:0016787">
    <property type="term" value="F:hydrolase activity"/>
    <property type="evidence" value="ECO:0007669"/>
    <property type="project" value="UniProtKB-KW"/>
</dbReference>
<proteinExistence type="predicted"/>
<dbReference type="SUPFAM" id="SSF56281">
    <property type="entry name" value="Metallo-hydrolase/oxidoreductase"/>
    <property type="match status" value="1"/>
</dbReference>
<dbReference type="InterPro" id="IPR036866">
    <property type="entry name" value="RibonucZ/Hydroxyglut_hydro"/>
</dbReference>
<dbReference type="Pfam" id="PF00753">
    <property type="entry name" value="Lactamase_B"/>
    <property type="match status" value="1"/>
</dbReference>
<organism evidence="2 3">
    <name type="scientific">Pyrococcus horikoshii</name>
    <dbReference type="NCBI Taxonomy" id="53953"/>
    <lineage>
        <taxon>Archaea</taxon>
        <taxon>Methanobacteriati</taxon>
        <taxon>Methanobacteriota</taxon>
        <taxon>Thermococci</taxon>
        <taxon>Thermococcales</taxon>
        <taxon>Thermococcaceae</taxon>
        <taxon>Pyrococcus</taxon>
    </lineage>
</organism>
<dbReference type="Gene3D" id="3.60.15.10">
    <property type="entry name" value="Ribonuclease Z/Hydroxyacylglutathione hydrolase-like"/>
    <property type="match status" value="1"/>
</dbReference>
<keyword evidence="2" id="KW-0378">Hydrolase</keyword>
<dbReference type="PANTHER" id="PTHR42951">
    <property type="entry name" value="METALLO-BETA-LACTAMASE DOMAIN-CONTAINING"/>
    <property type="match status" value="1"/>
</dbReference>
<accession>A0A832T6Q5</accession>
<evidence type="ECO:0000259" key="1">
    <source>
        <dbReference type="SMART" id="SM00849"/>
    </source>
</evidence>
<reference evidence="2" key="1">
    <citation type="journal article" date="2020" name="bioRxiv">
        <title>A rank-normalized archaeal taxonomy based on genome phylogeny resolves widespread incomplete and uneven classifications.</title>
        <authorList>
            <person name="Rinke C."/>
            <person name="Chuvochina M."/>
            <person name="Mussig A.J."/>
            <person name="Chaumeil P.-A."/>
            <person name="Waite D.W."/>
            <person name="Whitman W.B."/>
            <person name="Parks D.H."/>
            <person name="Hugenholtz P."/>
        </authorList>
    </citation>
    <scope>NUCLEOTIDE SEQUENCE</scope>
    <source>
        <strain evidence="2">UBA8834</strain>
    </source>
</reference>
<sequence length="198" mass="22290">MIHRIKDEFVNVYIIDRGDHLVLIDTGIESTCEKILKKIEELGKPLKTVIITHYHLDHTGSLKCVKDGTGAKVVAHEEEVKAIEEKTGVRVDVPVKDGDVVEGLKVFHMPGHTRGSICLLDEESGALFVGDLMVERDGKLYEVPQQYSEDPMMNRERIKELLNIEFKAIYPAHGEPVLENAKEKVKELVESFSKGETN</sequence>
<dbReference type="EMBL" id="DUJN01000007">
    <property type="protein sequence ID" value="HII61546.1"/>
    <property type="molecule type" value="Genomic_DNA"/>
</dbReference>
<evidence type="ECO:0000313" key="3">
    <source>
        <dbReference type="Proteomes" id="UP000617544"/>
    </source>
</evidence>
<comment type="caution">
    <text evidence="2">The sequence shown here is derived from an EMBL/GenBank/DDBJ whole genome shotgun (WGS) entry which is preliminary data.</text>
</comment>
<protein>
    <submittedName>
        <fullName evidence="2">MBL fold metallo-hydrolase</fullName>
    </submittedName>
</protein>
<dbReference type="Proteomes" id="UP000617544">
    <property type="component" value="Unassembled WGS sequence"/>
</dbReference>
<dbReference type="GeneID" id="1443996"/>
<dbReference type="AlphaFoldDB" id="A0A832T6Q5"/>
<feature type="domain" description="Metallo-beta-lactamase" evidence="1">
    <location>
        <begin position="9"/>
        <end position="173"/>
    </location>
</feature>
<evidence type="ECO:0000313" key="2">
    <source>
        <dbReference type="EMBL" id="HII61546.1"/>
    </source>
</evidence>
<dbReference type="InterPro" id="IPR001279">
    <property type="entry name" value="Metallo-B-lactamas"/>
</dbReference>
<gene>
    <name evidence="2" type="ORF">HA331_07385</name>
</gene>
<dbReference type="InterPro" id="IPR050855">
    <property type="entry name" value="NDM-1-like"/>
</dbReference>
<dbReference type="RefSeq" id="WP_010884214.1">
    <property type="nucleotide sequence ID" value="NZ_DUJN01000007.1"/>
</dbReference>
<dbReference type="SMART" id="SM00849">
    <property type="entry name" value="Lactamase_B"/>
    <property type="match status" value="1"/>
</dbReference>
<dbReference type="OMA" id="CFGHGDP"/>
<name>A0A832T6Q5_PYRHR</name>